<feature type="transmembrane region" description="Helical" evidence="2">
    <location>
        <begin position="116"/>
        <end position="136"/>
    </location>
</feature>
<dbReference type="RefSeq" id="WP_073493973.1">
    <property type="nucleotide sequence ID" value="NZ_FRBI01000002.1"/>
</dbReference>
<name>A0A1M6X0Z8_9ACTN</name>
<feature type="transmembrane region" description="Helical" evidence="2">
    <location>
        <begin position="84"/>
        <end position="104"/>
    </location>
</feature>
<feature type="transmembrane region" description="Helical" evidence="2">
    <location>
        <begin position="178"/>
        <end position="208"/>
    </location>
</feature>
<dbReference type="STRING" id="310782.SAMN05216499_102276"/>
<feature type="region of interest" description="Disordered" evidence="1">
    <location>
        <begin position="488"/>
        <end position="516"/>
    </location>
</feature>
<protein>
    <recommendedName>
        <fullName evidence="5">Glycosyltransferase RgtA/B/C/D-like domain-containing protein</fullName>
    </recommendedName>
</protein>
<evidence type="ECO:0000256" key="2">
    <source>
        <dbReference type="SAM" id="Phobius"/>
    </source>
</evidence>
<accession>A0A1M6X0Z8</accession>
<dbReference type="EMBL" id="FRBI01000002">
    <property type="protein sequence ID" value="SHK99660.1"/>
    <property type="molecule type" value="Genomic_DNA"/>
</dbReference>
<feature type="transmembrane region" description="Helical" evidence="2">
    <location>
        <begin position="21"/>
        <end position="40"/>
    </location>
</feature>
<feature type="transmembrane region" description="Helical" evidence="2">
    <location>
        <begin position="437"/>
        <end position="455"/>
    </location>
</feature>
<dbReference type="AlphaFoldDB" id="A0A1M6X0Z8"/>
<evidence type="ECO:0008006" key="5">
    <source>
        <dbReference type="Google" id="ProtNLM"/>
    </source>
</evidence>
<keyword evidence="2" id="KW-0472">Membrane</keyword>
<reference evidence="3 4" key="1">
    <citation type="submission" date="2016-11" db="EMBL/GenBank/DDBJ databases">
        <authorList>
            <person name="Jaros S."/>
            <person name="Januszkiewicz K."/>
            <person name="Wedrychowicz H."/>
        </authorList>
    </citation>
    <scope>NUCLEOTIDE SEQUENCE [LARGE SCALE GENOMIC DNA]</scope>
    <source>
        <strain evidence="3 4">CGMCC 4.2025</strain>
    </source>
</reference>
<keyword evidence="2" id="KW-1133">Transmembrane helix</keyword>
<evidence type="ECO:0000256" key="1">
    <source>
        <dbReference type="SAM" id="MobiDB-lite"/>
    </source>
</evidence>
<feature type="transmembrane region" description="Helical" evidence="2">
    <location>
        <begin position="461"/>
        <end position="480"/>
    </location>
</feature>
<keyword evidence="4" id="KW-1185">Reference proteome</keyword>
<feature type="transmembrane region" description="Helical" evidence="2">
    <location>
        <begin position="142"/>
        <end position="158"/>
    </location>
</feature>
<feature type="transmembrane region" description="Helical" evidence="2">
    <location>
        <begin position="214"/>
        <end position="237"/>
    </location>
</feature>
<sequence length="516" mass="57352">MKIPYTSEARDLLAKIPPHRRLPIAAYAIPQVVLLLWWAAFYPGAMSYDSIAYVWHVTTDHWMSNHSVVYDSMVWVSLNTTGDLWPLTLLQTIAMSATIAYTCVMLRDFGVRARWSLPAAAVAVLLPSTGSFVVFVWKDVPYTIGALLAFAATGRLVARRLRGRSEQRDRAFYREMGLLFLGCLCMGVFRTNGLLVMLFAAPVLLFTLPKVRRWVLAATIVPVVISAVLQTIVYPAVGIKTPTKDQVYAMQYADIAVAYGKVPQTFSAHDLSIMKQVAPLSHWGGAASTCYSADPAMAAPMNRPEAARLNSQLLDIWSEVAKRTPDVLIGARLCRSHIAWAIWPGPADKIGYTLISTPSTPDNLFGWADWNPQIKHSKYRPILKMRPLSDTLHTGALFAFKASKLPQLDWLFFRGAVWCYASYAVVLLLARKRRQRGLVALAAFTFGLQFCVLAANPAPLFRYMVAPMFIGFFFLPLLTVRSRLTLGPDTAKPKPRPIPRPAQAVEEERPAAPSPV</sequence>
<gene>
    <name evidence="3" type="ORF">SAMN05216499_102276</name>
</gene>
<keyword evidence="2" id="KW-0812">Transmembrane</keyword>
<proteinExistence type="predicted"/>
<evidence type="ECO:0000313" key="3">
    <source>
        <dbReference type="EMBL" id="SHK99660.1"/>
    </source>
</evidence>
<organism evidence="3 4">
    <name type="scientific">Actinacidiphila paucisporea</name>
    <dbReference type="NCBI Taxonomy" id="310782"/>
    <lineage>
        <taxon>Bacteria</taxon>
        <taxon>Bacillati</taxon>
        <taxon>Actinomycetota</taxon>
        <taxon>Actinomycetes</taxon>
        <taxon>Kitasatosporales</taxon>
        <taxon>Streptomycetaceae</taxon>
        <taxon>Actinacidiphila</taxon>
    </lineage>
</organism>
<evidence type="ECO:0000313" key="4">
    <source>
        <dbReference type="Proteomes" id="UP000184111"/>
    </source>
</evidence>
<dbReference type="Proteomes" id="UP000184111">
    <property type="component" value="Unassembled WGS sequence"/>
</dbReference>
<dbReference type="OrthoDB" id="3874247at2"/>